<comment type="caution">
    <text evidence="1">The sequence shown here is derived from an EMBL/GenBank/DDBJ whole genome shotgun (WGS) entry which is preliminary data.</text>
</comment>
<dbReference type="GeneID" id="33554784"/>
<sequence>MLLGDGYLKVDPYFRLFWASATDTENVQFMNTIHPPGPSYPTFDNTTPFELYPTLVHHTVTGEVPVAVHLNDYWHKHYIEEWYGRLWWTSERKRFWPIVRERMEKGTIKFATEEGITEESARSVCPNLPIWKKEIPIHSKRSFGCRVRSQQLPRRSPWLCSMDSDSIHRSQRPILPT</sequence>
<name>A0A1Y1UTE9_9TREE</name>
<dbReference type="OrthoDB" id="2562172at2759"/>
<dbReference type="RefSeq" id="XP_021874911.1">
    <property type="nucleotide sequence ID" value="XM_022012976.1"/>
</dbReference>
<evidence type="ECO:0000313" key="2">
    <source>
        <dbReference type="Proteomes" id="UP000193218"/>
    </source>
</evidence>
<evidence type="ECO:0000313" key="1">
    <source>
        <dbReference type="EMBL" id="ORX41232.1"/>
    </source>
</evidence>
<proteinExistence type="predicted"/>
<reference evidence="1 2" key="1">
    <citation type="submission" date="2017-03" db="EMBL/GenBank/DDBJ databases">
        <title>Widespread Adenine N6-methylation of Active Genes in Fungi.</title>
        <authorList>
            <consortium name="DOE Joint Genome Institute"/>
            <person name="Mondo S.J."/>
            <person name="Dannebaum R.O."/>
            <person name="Kuo R.C."/>
            <person name="Louie K.B."/>
            <person name="Bewick A.J."/>
            <person name="Labutti K."/>
            <person name="Haridas S."/>
            <person name="Kuo A."/>
            <person name="Salamov A."/>
            <person name="Ahrendt S.R."/>
            <person name="Lau R."/>
            <person name="Bowen B.P."/>
            <person name="Lipzen A."/>
            <person name="Sullivan W."/>
            <person name="Andreopoulos W.B."/>
            <person name="Clum A."/>
            <person name="Lindquist E."/>
            <person name="Daum C."/>
            <person name="Northen T.R."/>
            <person name="Ramamoorthy G."/>
            <person name="Schmitz R.J."/>
            <person name="Gryganskyi A."/>
            <person name="Culley D."/>
            <person name="Magnuson J."/>
            <person name="James T.Y."/>
            <person name="O'Malley M.A."/>
            <person name="Stajich J.E."/>
            <person name="Spatafora J.W."/>
            <person name="Visel A."/>
            <person name="Grigoriev I.V."/>
        </authorList>
    </citation>
    <scope>NUCLEOTIDE SEQUENCE [LARGE SCALE GENOMIC DNA]</scope>
    <source>
        <strain evidence="1 2">NRRL Y-17943</strain>
    </source>
</reference>
<gene>
    <name evidence="1" type="ORF">BD324DRAFT_51558</name>
</gene>
<dbReference type="Proteomes" id="UP000193218">
    <property type="component" value="Unassembled WGS sequence"/>
</dbReference>
<accession>A0A1Y1UTE9</accession>
<protein>
    <submittedName>
        <fullName evidence="1">Uncharacterized protein</fullName>
    </submittedName>
</protein>
<dbReference type="AlphaFoldDB" id="A0A1Y1UTE9"/>
<dbReference type="InParanoid" id="A0A1Y1UTE9"/>
<organism evidence="1 2">
    <name type="scientific">Kockovaella imperatae</name>
    <dbReference type="NCBI Taxonomy" id="4999"/>
    <lineage>
        <taxon>Eukaryota</taxon>
        <taxon>Fungi</taxon>
        <taxon>Dikarya</taxon>
        <taxon>Basidiomycota</taxon>
        <taxon>Agaricomycotina</taxon>
        <taxon>Tremellomycetes</taxon>
        <taxon>Tremellales</taxon>
        <taxon>Cuniculitremaceae</taxon>
        <taxon>Kockovaella</taxon>
    </lineage>
</organism>
<dbReference type="EMBL" id="NBSH01000001">
    <property type="protein sequence ID" value="ORX41232.1"/>
    <property type="molecule type" value="Genomic_DNA"/>
</dbReference>
<keyword evidence="2" id="KW-1185">Reference proteome</keyword>